<accession>A0ABD1XV75</accession>
<keyword evidence="3" id="KW-1185">Reference proteome</keyword>
<evidence type="ECO:0000313" key="3">
    <source>
        <dbReference type="Proteomes" id="UP001605036"/>
    </source>
</evidence>
<reference evidence="2 3" key="1">
    <citation type="submission" date="2024-09" db="EMBL/GenBank/DDBJ databases">
        <title>Chromosome-scale assembly of Riccia fluitans.</title>
        <authorList>
            <person name="Paukszto L."/>
            <person name="Sawicki J."/>
            <person name="Karawczyk K."/>
            <person name="Piernik-Szablinska J."/>
            <person name="Szczecinska M."/>
            <person name="Mazdziarz M."/>
        </authorList>
    </citation>
    <scope>NUCLEOTIDE SEQUENCE [LARGE SCALE GENOMIC DNA]</scope>
    <source>
        <strain evidence="2">Rf_01</strain>
        <tissue evidence="2">Aerial parts of the thallus</tissue>
    </source>
</reference>
<proteinExistence type="predicted"/>
<dbReference type="EMBL" id="JBHFFA010000007">
    <property type="protein sequence ID" value="KAL2612863.1"/>
    <property type="molecule type" value="Genomic_DNA"/>
</dbReference>
<protein>
    <submittedName>
        <fullName evidence="2">Uncharacterized protein</fullName>
    </submittedName>
</protein>
<dbReference type="AlphaFoldDB" id="A0ABD1XV75"/>
<evidence type="ECO:0000313" key="2">
    <source>
        <dbReference type="EMBL" id="KAL2612863.1"/>
    </source>
</evidence>
<comment type="caution">
    <text evidence="2">The sequence shown here is derived from an EMBL/GenBank/DDBJ whole genome shotgun (WGS) entry which is preliminary data.</text>
</comment>
<gene>
    <name evidence="2" type="ORF">R1flu_024555</name>
</gene>
<name>A0ABD1XV75_9MARC</name>
<evidence type="ECO:0000256" key="1">
    <source>
        <dbReference type="SAM" id="MobiDB-lite"/>
    </source>
</evidence>
<organism evidence="2 3">
    <name type="scientific">Riccia fluitans</name>
    <dbReference type="NCBI Taxonomy" id="41844"/>
    <lineage>
        <taxon>Eukaryota</taxon>
        <taxon>Viridiplantae</taxon>
        <taxon>Streptophyta</taxon>
        <taxon>Embryophyta</taxon>
        <taxon>Marchantiophyta</taxon>
        <taxon>Marchantiopsida</taxon>
        <taxon>Marchantiidae</taxon>
        <taxon>Marchantiales</taxon>
        <taxon>Ricciaceae</taxon>
        <taxon>Riccia</taxon>
    </lineage>
</organism>
<dbReference type="Proteomes" id="UP001605036">
    <property type="component" value="Unassembled WGS sequence"/>
</dbReference>
<sequence length="78" mass="8346">MGAGRQAFSGYRDRQKAIDEIPLPPSGQKKKGKKIQAVQSGPGGGSSAQPPVKEQCAPPESVEEDRPDIGPRYIDEEV</sequence>
<feature type="compositionally biased region" description="Basic and acidic residues" evidence="1">
    <location>
        <begin position="67"/>
        <end position="78"/>
    </location>
</feature>
<feature type="region of interest" description="Disordered" evidence="1">
    <location>
        <begin position="1"/>
        <end position="78"/>
    </location>
</feature>